<dbReference type="KEGG" id="agv:OJF2_52970"/>
<feature type="transmembrane region" description="Helical" evidence="1">
    <location>
        <begin position="284"/>
        <end position="303"/>
    </location>
</feature>
<dbReference type="EMBL" id="CP042997">
    <property type="protein sequence ID" value="QEH36712.1"/>
    <property type="molecule type" value="Genomic_DNA"/>
</dbReference>
<gene>
    <name evidence="2" type="ORF">OJF2_52970</name>
</gene>
<feature type="transmembrane region" description="Helical" evidence="1">
    <location>
        <begin position="341"/>
        <end position="361"/>
    </location>
</feature>
<keyword evidence="1" id="KW-1133">Transmembrane helix</keyword>
<name>A0A5B9W7P7_9BACT</name>
<sequence>MNTSGGVLAREIDPGPWIRWAREHPSTLILAAGAMLRVLLYASNREPWMDEGSLLGNIVGKGVLDFSERLSSEQLAPVGFLIVERAISQVLGGHLLALRLLPLACGLASLPLFRSLATRWLSPRAALLAMMLFAFSSDLVYYSSELKPYMGDVAVGLAALVTASACLERPRRPGALARFAAIAAASPWFSFPSVFVVAAGGAVLLADAARRRDARDIGRLAAIAVSWGIGVLGTRAYAQVMLGTTNGMYVFWNFAFPPLLPLNRPEFGKLTGIVLEVLVNPLDLVAPGLPAAFVALPVVLLVLGSVSLARRERWGFALLALPVVFSYLAAALRIYPFHGRLILGLTPGLYLVIAEGVAAIGRRLGRHAAWVVAAALLVFPVYSSILQATGNDPRDFNAHGDLHRNRFMD</sequence>
<feature type="transmembrane region" description="Helical" evidence="1">
    <location>
        <begin position="91"/>
        <end position="113"/>
    </location>
</feature>
<feature type="transmembrane region" description="Helical" evidence="1">
    <location>
        <begin position="217"/>
        <end position="233"/>
    </location>
</feature>
<keyword evidence="3" id="KW-1185">Reference proteome</keyword>
<evidence type="ECO:0000256" key="1">
    <source>
        <dbReference type="SAM" id="Phobius"/>
    </source>
</evidence>
<keyword evidence="1" id="KW-0812">Transmembrane</keyword>
<protein>
    <submittedName>
        <fullName evidence="2">Uncharacterized protein</fullName>
    </submittedName>
</protein>
<accession>A0A5B9W7P7</accession>
<dbReference type="RefSeq" id="WP_148596372.1">
    <property type="nucleotide sequence ID" value="NZ_CP042997.1"/>
</dbReference>
<dbReference type="AlphaFoldDB" id="A0A5B9W7P7"/>
<feature type="transmembrane region" description="Helical" evidence="1">
    <location>
        <begin position="125"/>
        <end position="143"/>
    </location>
</feature>
<proteinExistence type="predicted"/>
<evidence type="ECO:0000313" key="2">
    <source>
        <dbReference type="EMBL" id="QEH36712.1"/>
    </source>
</evidence>
<dbReference type="Proteomes" id="UP000324233">
    <property type="component" value="Chromosome"/>
</dbReference>
<feature type="transmembrane region" description="Helical" evidence="1">
    <location>
        <begin position="368"/>
        <end position="386"/>
    </location>
</feature>
<reference evidence="2 3" key="1">
    <citation type="submission" date="2019-08" db="EMBL/GenBank/DDBJ databases">
        <title>Deep-cultivation of Planctomycetes and their phenomic and genomic characterization uncovers novel biology.</title>
        <authorList>
            <person name="Wiegand S."/>
            <person name="Jogler M."/>
            <person name="Boedeker C."/>
            <person name="Pinto D."/>
            <person name="Vollmers J."/>
            <person name="Rivas-Marin E."/>
            <person name="Kohn T."/>
            <person name="Peeters S.H."/>
            <person name="Heuer A."/>
            <person name="Rast P."/>
            <person name="Oberbeckmann S."/>
            <person name="Bunk B."/>
            <person name="Jeske O."/>
            <person name="Meyerdierks A."/>
            <person name="Storesund J.E."/>
            <person name="Kallscheuer N."/>
            <person name="Luecker S."/>
            <person name="Lage O.M."/>
            <person name="Pohl T."/>
            <person name="Merkel B.J."/>
            <person name="Hornburger P."/>
            <person name="Mueller R.-W."/>
            <person name="Bruemmer F."/>
            <person name="Labrenz M."/>
            <person name="Spormann A.M."/>
            <person name="Op den Camp H."/>
            <person name="Overmann J."/>
            <person name="Amann R."/>
            <person name="Jetten M.S.M."/>
            <person name="Mascher T."/>
            <person name="Medema M.H."/>
            <person name="Devos D.P."/>
            <person name="Kaster A.-K."/>
            <person name="Ovreas L."/>
            <person name="Rohde M."/>
            <person name="Galperin M.Y."/>
            <person name="Jogler C."/>
        </authorList>
    </citation>
    <scope>NUCLEOTIDE SEQUENCE [LARGE SCALE GENOMIC DNA]</scope>
    <source>
        <strain evidence="2 3">OJF2</strain>
    </source>
</reference>
<feature type="transmembrane region" description="Helical" evidence="1">
    <location>
        <begin position="315"/>
        <end position="335"/>
    </location>
</feature>
<organism evidence="2 3">
    <name type="scientific">Aquisphaera giovannonii</name>
    <dbReference type="NCBI Taxonomy" id="406548"/>
    <lineage>
        <taxon>Bacteria</taxon>
        <taxon>Pseudomonadati</taxon>
        <taxon>Planctomycetota</taxon>
        <taxon>Planctomycetia</taxon>
        <taxon>Isosphaerales</taxon>
        <taxon>Isosphaeraceae</taxon>
        <taxon>Aquisphaera</taxon>
    </lineage>
</organism>
<evidence type="ECO:0000313" key="3">
    <source>
        <dbReference type="Proteomes" id="UP000324233"/>
    </source>
</evidence>
<feature type="transmembrane region" description="Helical" evidence="1">
    <location>
        <begin position="179"/>
        <end position="205"/>
    </location>
</feature>
<dbReference type="OrthoDB" id="8874072at2"/>
<keyword evidence="1" id="KW-0472">Membrane</keyword>